<dbReference type="InterPro" id="IPR019283">
    <property type="entry name" value="DUF2330"/>
</dbReference>
<dbReference type="EMBL" id="VENP01000017">
    <property type="protein sequence ID" value="TNU75047.1"/>
    <property type="molecule type" value="Genomic_DNA"/>
</dbReference>
<accession>A0A5C5BBW5</accession>
<evidence type="ECO:0000313" key="3">
    <source>
        <dbReference type="EMBL" id="TNU75047.1"/>
    </source>
</evidence>
<keyword evidence="2" id="KW-0472">Membrane</keyword>
<feature type="compositionally biased region" description="Low complexity" evidence="1">
    <location>
        <begin position="29"/>
        <end position="41"/>
    </location>
</feature>
<gene>
    <name evidence="3" type="ORF">FH969_06395</name>
</gene>
<sequence>MGRRLRAQGPRAHRRLRGSTGRGRRAAPVRRAALHPAHAPGVRPPHADRAGERRRHPQLVARPQRERRGDPLVDLHRAHRRAPARRGGLPGPRHVRPRVAPVPHLPEVVVSRRVPRPLLPRTAALSTATLVLAVGLVVAPPASACGCGGFVAQDAVDVQRERAVVSLADGTERVLIGLDAVSEAPDAALLVPTPEPATLALGSTDVFDALEELSAPVVTQESRWFPPILAGSAGAGAGPDGASPVEVFEEVTLGPLQAASIRSDDPEALTDWLAENGYQLSTALAAPVQEYVEEGWAFVAVRLAPEQDALDGELPPLELTFPSDELVYPMRMSAAAAQPQRVRTYVVADTRMDRTDEAALWSEVVFAGPLDAARYPALAAWAEPFGDQAYVTTEEQYFGDPATEIVEDFTYAPPDGAGDHREHVVVVVDRMIGPFYAGPVLVVVGLLVLAGGIVALVVATARRGARRRA</sequence>
<proteinExistence type="predicted"/>
<reference evidence="3 4" key="1">
    <citation type="submission" date="2019-06" db="EMBL/GenBank/DDBJ databases">
        <title>Draft genome sequence of Miniimonas arenae KCTC 19750T isolated from sea sand.</title>
        <authorList>
            <person name="Park S.-J."/>
        </authorList>
    </citation>
    <scope>NUCLEOTIDE SEQUENCE [LARGE SCALE GENOMIC DNA]</scope>
    <source>
        <strain evidence="3 4">KCTC 19750</strain>
    </source>
</reference>
<keyword evidence="2" id="KW-1133">Transmembrane helix</keyword>
<feature type="compositionally biased region" description="Basic and acidic residues" evidence="1">
    <location>
        <begin position="63"/>
        <end position="76"/>
    </location>
</feature>
<feature type="transmembrane region" description="Helical" evidence="2">
    <location>
        <begin position="435"/>
        <end position="459"/>
    </location>
</feature>
<evidence type="ECO:0000313" key="4">
    <source>
        <dbReference type="Proteomes" id="UP000313849"/>
    </source>
</evidence>
<feature type="compositionally biased region" description="Basic residues" evidence="1">
    <location>
        <begin position="1"/>
        <end position="28"/>
    </location>
</feature>
<protein>
    <submittedName>
        <fullName evidence="3">DUF2330 domain-containing protein</fullName>
    </submittedName>
</protein>
<dbReference type="Pfam" id="PF10092">
    <property type="entry name" value="DUF2330"/>
    <property type="match status" value="1"/>
</dbReference>
<evidence type="ECO:0000256" key="1">
    <source>
        <dbReference type="SAM" id="MobiDB-lite"/>
    </source>
</evidence>
<dbReference type="Proteomes" id="UP000313849">
    <property type="component" value="Unassembled WGS sequence"/>
</dbReference>
<organism evidence="3 4">
    <name type="scientific">Miniimonas arenae</name>
    <dbReference type="NCBI Taxonomy" id="676201"/>
    <lineage>
        <taxon>Bacteria</taxon>
        <taxon>Bacillati</taxon>
        <taxon>Actinomycetota</taxon>
        <taxon>Actinomycetes</taxon>
        <taxon>Micrococcales</taxon>
        <taxon>Beutenbergiaceae</taxon>
        <taxon>Miniimonas</taxon>
    </lineage>
</organism>
<feature type="region of interest" description="Disordered" evidence="1">
    <location>
        <begin position="1"/>
        <end position="99"/>
    </location>
</feature>
<name>A0A5C5BBW5_9MICO</name>
<dbReference type="AlphaFoldDB" id="A0A5C5BBW5"/>
<comment type="caution">
    <text evidence="3">The sequence shown here is derived from an EMBL/GenBank/DDBJ whole genome shotgun (WGS) entry which is preliminary data.</text>
</comment>
<dbReference type="OrthoDB" id="275368at2"/>
<keyword evidence="2" id="KW-0812">Transmembrane</keyword>
<keyword evidence="4" id="KW-1185">Reference proteome</keyword>
<evidence type="ECO:0000256" key="2">
    <source>
        <dbReference type="SAM" id="Phobius"/>
    </source>
</evidence>